<dbReference type="VEuPathDB" id="FungiDB:I7I53_03323"/>
<name>A0A8A1LNB5_AJEC8</name>
<accession>A0A8A1LNB5</accession>
<dbReference type="EMBL" id="CP069105">
    <property type="protein sequence ID" value="QSS55449.1"/>
    <property type="molecule type" value="Genomic_DNA"/>
</dbReference>
<dbReference type="Proteomes" id="UP000663419">
    <property type="component" value="Chromosome 4"/>
</dbReference>
<evidence type="ECO:0000313" key="2">
    <source>
        <dbReference type="EMBL" id="QSS55449.1"/>
    </source>
</evidence>
<evidence type="ECO:0000313" key="3">
    <source>
        <dbReference type="Proteomes" id="UP000663419"/>
    </source>
</evidence>
<organism evidence="2 3">
    <name type="scientific">Ajellomyces capsulatus (strain H88)</name>
    <name type="common">Darling's disease fungus</name>
    <name type="synonym">Histoplasma capsulatum</name>
    <dbReference type="NCBI Taxonomy" id="544711"/>
    <lineage>
        <taxon>Eukaryota</taxon>
        <taxon>Fungi</taxon>
        <taxon>Dikarya</taxon>
        <taxon>Ascomycota</taxon>
        <taxon>Pezizomycotina</taxon>
        <taxon>Eurotiomycetes</taxon>
        <taxon>Eurotiomycetidae</taxon>
        <taxon>Onygenales</taxon>
        <taxon>Ajellomycetaceae</taxon>
        <taxon>Histoplasma</taxon>
    </lineage>
</organism>
<feature type="compositionally biased region" description="Basic and acidic residues" evidence="1">
    <location>
        <begin position="14"/>
        <end position="25"/>
    </location>
</feature>
<dbReference type="AlphaFoldDB" id="A0A8A1LNB5"/>
<evidence type="ECO:0000256" key="1">
    <source>
        <dbReference type="SAM" id="MobiDB-lite"/>
    </source>
</evidence>
<gene>
    <name evidence="2" type="ORF">I7I53_03323</name>
</gene>
<sequence>MDALQDPSFVLGGEEERRRERKGEQEITEKRWHFIYQTQIDRRKTKDAQSAYGSISDCTLWL</sequence>
<protein>
    <submittedName>
        <fullName evidence="2">Uncharacterized protein</fullName>
    </submittedName>
</protein>
<reference evidence="2" key="1">
    <citation type="submission" date="2021-01" db="EMBL/GenBank/DDBJ databases">
        <title>Chromosome-level genome assembly of a human fungal pathogen reveals clustering of transcriptionally co-regulated genes.</title>
        <authorList>
            <person name="Voorhies M."/>
            <person name="Cohen S."/>
            <person name="Shea T.P."/>
            <person name="Petrus S."/>
            <person name="Munoz J.F."/>
            <person name="Poplawski S."/>
            <person name="Goldman W.E."/>
            <person name="Michael T."/>
            <person name="Cuomo C.A."/>
            <person name="Sil A."/>
            <person name="Beyhan S."/>
        </authorList>
    </citation>
    <scope>NUCLEOTIDE SEQUENCE</scope>
    <source>
        <strain evidence="2">H88</strain>
    </source>
</reference>
<feature type="region of interest" description="Disordered" evidence="1">
    <location>
        <begin position="1"/>
        <end position="25"/>
    </location>
</feature>
<proteinExistence type="predicted"/>